<accession>A0A0F9MBH0</accession>
<organism evidence="1">
    <name type="scientific">marine sediment metagenome</name>
    <dbReference type="NCBI Taxonomy" id="412755"/>
    <lineage>
        <taxon>unclassified sequences</taxon>
        <taxon>metagenomes</taxon>
        <taxon>ecological metagenomes</taxon>
    </lineage>
</organism>
<dbReference type="EMBL" id="LAZR01005848">
    <property type="protein sequence ID" value="KKM96671.1"/>
    <property type="molecule type" value="Genomic_DNA"/>
</dbReference>
<name>A0A0F9MBH0_9ZZZZ</name>
<dbReference type="AlphaFoldDB" id="A0A0F9MBH0"/>
<comment type="caution">
    <text evidence="1">The sequence shown here is derived from an EMBL/GenBank/DDBJ whole genome shotgun (WGS) entry which is preliminary data.</text>
</comment>
<gene>
    <name evidence="1" type="ORF">LCGC14_1175770</name>
</gene>
<protein>
    <submittedName>
        <fullName evidence="1">Uncharacterized protein</fullName>
    </submittedName>
</protein>
<proteinExistence type="predicted"/>
<reference evidence="1" key="1">
    <citation type="journal article" date="2015" name="Nature">
        <title>Complex archaea that bridge the gap between prokaryotes and eukaryotes.</title>
        <authorList>
            <person name="Spang A."/>
            <person name="Saw J.H."/>
            <person name="Jorgensen S.L."/>
            <person name="Zaremba-Niedzwiedzka K."/>
            <person name="Martijn J."/>
            <person name="Lind A.E."/>
            <person name="van Eijk R."/>
            <person name="Schleper C."/>
            <person name="Guy L."/>
            <person name="Ettema T.J."/>
        </authorList>
    </citation>
    <scope>NUCLEOTIDE SEQUENCE</scope>
</reference>
<evidence type="ECO:0000313" key="1">
    <source>
        <dbReference type="EMBL" id="KKM96671.1"/>
    </source>
</evidence>
<sequence>MARLKRNMTVKEVLQDHEERHEIAEDFIERHRQWGGPQLYIPNVMLLNRDGINLELWNHNAYIRWCNNVDMWNDREDAGEMYMFRWNDATYWVNSLRTIVEGSESIYPEAEMILQVMDDDGLNVPTITWHTNMNTWDNVGDGSYSLVRTAAGGGAEIMFYIDKDDIVFNEAGRDTDFRIETDTEVNALFLNSGTGYLGLRTGTPAAFLHIYTDDVITDAAMLRIEQDGVGDANLEWYLGPGARFIMGIDNDDGNRWKLAMSSDLGTSTRLVVDTGGDLGIRCNPLANMHLHDPTTFCYFYITTGNRLTDVGIFWGDQYAGTDFYMGIDADDSRLHIGAGGAIGTNSAIQIDNTGALTMVVTNLTMVDGGWIGQAAGPLLTFDDTNNFLEITGCKVGIDVVDPLGKVHIQSGVAGAITPLTSSDELVIENSHDAGIHIYTPDARFPQITFGCASLDAMIQFFGFFNAGSPKFGLIVNGTEILTILDNDNVGINIPLPLTNFHIYEDNADTVPAVRIEQDGAGDAALNFLLTGGQNWSIGIDNSVTDAFMISGGADLQTNPFVTVLVDGSVGIGTTTVPHGGIGAAKFALDGTIGSVAAGPHIQVTTTEDDYPVFQLLSWAHDEQTISWDAYFDGAWRSSHAGSNFVIAKGFGTANALQIKYDSGIAQGAVVTWNDGITLLTSGFVGINIVVPLATLDVVGTTRLGDSTTNYLSVEADGTLEMNGTAMVFNDLQFAISNAKVPASNAPTWETFTANTNEYGFAVDDYIDTQANETPHSWKLGEPGHVHMHITTKAANSTGANRFAKFTVLVAYVDTGEVWQESSFTAELTIPDGTAALTQFYLDMGDLTLTTYIEEAELRCRITRIAATGGVEYAGNIFITQVGIHLEEDTIGTRTELNK</sequence>